<proteinExistence type="predicted"/>
<feature type="compositionally biased region" description="Basic and acidic residues" evidence="3">
    <location>
        <begin position="409"/>
        <end position="430"/>
    </location>
</feature>
<dbReference type="PANTHER" id="PTHR23138:SF142">
    <property type="entry name" value="RAN-BINDING PROTEIN 3B-RELATED"/>
    <property type="match status" value="1"/>
</dbReference>
<evidence type="ECO:0000313" key="5">
    <source>
        <dbReference type="EMBL" id="CAH2075107.1"/>
    </source>
</evidence>
<name>A0ABN8J332_9NEOP</name>
<evidence type="ECO:0000256" key="2">
    <source>
        <dbReference type="ARBA" id="ARBA00023242"/>
    </source>
</evidence>
<comment type="subcellular location">
    <subcellularLocation>
        <location evidence="1">Nucleus</location>
    </subcellularLocation>
</comment>
<feature type="region of interest" description="Disordered" evidence="3">
    <location>
        <begin position="1"/>
        <end position="20"/>
    </location>
</feature>
<dbReference type="InterPro" id="IPR000156">
    <property type="entry name" value="Ran_bind_dom"/>
</dbReference>
<gene>
    <name evidence="5" type="ORF">IPOD504_LOCUS16503</name>
</gene>
<feature type="region of interest" description="Disordered" evidence="3">
    <location>
        <begin position="253"/>
        <end position="277"/>
    </location>
</feature>
<evidence type="ECO:0000313" key="6">
    <source>
        <dbReference type="Proteomes" id="UP000837857"/>
    </source>
</evidence>
<sequence length="466" mass="49818">MAEAKQGKTTSEDLYNGSSQSRVILAKPRLGGFGSSNFGSNSNKSCNPFGSVLRPPQLKANANPFYKHAEVPDEIETEKETQPETIAIDRLLEKKEVEPLKFVPLGSGVATSKASNPAPTPAQPTTTTSSSGFVFGQNLSERVVMVESVINGEASSSEHSTSNGTTELLFTNAAASVKENNQEEAGPSEKSSDGLAAAAAEYERSHARPPPPTTNCTMTGEEDETNVLQITCRLFAWEAGSWRERGRGVLRLNDAAPGSGGGNGGGSGSGSGTTAGSGSRLVVRVVGSLRVVLNTKLWPDMVVERAGAKSLRITAVDAQLQIKLYLIMGAPGDIDQLYRALTARIAGSKRTVSCNQNSTSQRAAERLEAATDDGDYMDKDAYNGEDSCFEEGKQSLSEPQEDEGGELAPSDRLETESGQKTEEDKSHVNNEDNEEMEKEKALKRKEPAEDEVTPKRQCPEILIQSP</sequence>
<feature type="non-terminal residue" evidence="5">
    <location>
        <position position="1"/>
    </location>
</feature>
<dbReference type="InterPro" id="IPR011993">
    <property type="entry name" value="PH-like_dom_sf"/>
</dbReference>
<dbReference type="SMART" id="SM00160">
    <property type="entry name" value="RanBD"/>
    <property type="match status" value="1"/>
</dbReference>
<accession>A0ABN8J332</accession>
<dbReference type="EMBL" id="OW152820">
    <property type="protein sequence ID" value="CAH2075107.1"/>
    <property type="molecule type" value="Genomic_DNA"/>
</dbReference>
<organism evidence="5 6">
    <name type="scientific">Iphiclides podalirius</name>
    <name type="common">scarce swallowtail</name>
    <dbReference type="NCBI Taxonomy" id="110791"/>
    <lineage>
        <taxon>Eukaryota</taxon>
        <taxon>Metazoa</taxon>
        <taxon>Ecdysozoa</taxon>
        <taxon>Arthropoda</taxon>
        <taxon>Hexapoda</taxon>
        <taxon>Insecta</taxon>
        <taxon>Pterygota</taxon>
        <taxon>Neoptera</taxon>
        <taxon>Endopterygota</taxon>
        <taxon>Lepidoptera</taxon>
        <taxon>Glossata</taxon>
        <taxon>Ditrysia</taxon>
        <taxon>Papilionoidea</taxon>
        <taxon>Papilionidae</taxon>
        <taxon>Papilioninae</taxon>
        <taxon>Iphiclides</taxon>
    </lineage>
</organism>
<keyword evidence="2" id="KW-0539">Nucleus</keyword>
<dbReference type="PANTHER" id="PTHR23138">
    <property type="entry name" value="RAN BINDING PROTEIN"/>
    <property type="match status" value="1"/>
</dbReference>
<feature type="compositionally biased region" description="Polar residues" evidence="3">
    <location>
        <begin position="7"/>
        <end position="20"/>
    </location>
</feature>
<dbReference type="InterPro" id="IPR045255">
    <property type="entry name" value="RanBP1-like"/>
</dbReference>
<feature type="region of interest" description="Disordered" evidence="3">
    <location>
        <begin position="108"/>
        <end position="132"/>
    </location>
</feature>
<feature type="compositionally biased region" description="Basic and acidic residues" evidence="3">
    <location>
        <begin position="437"/>
        <end position="458"/>
    </location>
</feature>
<reference evidence="5" key="1">
    <citation type="submission" date="2022-03" db="EMBL/GenBank/DDBJ databases">
        <authorList>
            <person name="Martin H S."/>
        </authorList>
    </citation>
    <scope>NUCLEOTIDE SEQUENCE</scope>
</reference>
<feature type="region of interest" description="Disordered" evidence="3">
    <location>
        <begin position="178"/>
        <end position="220"/>
    </location>
</feature>
<dbReference type="CDD" id="cd13180">
    <property type="entry name" value="RanBD_RanBP3"/>
    <property type="match status" value="1"/>
</dbReference>
<dbReference type="PROSITE" id="PS50196">
    <property type="entry name" value="RANBD1"/>
    <property type="match status" value="1"/>
</dbReference>
<dbReference type="Proteomes" id="UP000837857">
    <property type="component" value="Chromosome 8"/>
</dbReference>
<feature type="region of interest" description="Disordered" evidence="3">
    <location>
        <begin position="369"/>
        <end position="466"/>
    </location>
</feature>
<protein>
    <recommendedName>
        <fullName evidence="4">RanBD1 domain-containing protein</fullName>
    </recommendedName>
</protein>
<feature type="compositionally biased region" description="Gly residues" evidence="3">
    <location>
        <begin position="258"/>
        <end position="275"/>
    </location>
</feature>
<dbReference type="Gene3D" id="2.30.29.30">
    <property type="entry name" value="Pleckstrin-homology domain (PH domain)/Phosphotyrosine-binding domain (PTB)"/>
    <property type="match status" value="1"/>
</dbReference>
<dbReference type="SUPFAM" id="SSF50729">
    <property type="entry name" value="PH domain-like"/>
    <property type="match status" value="1"/>
</dbReference>
<evidence type="ECO:0000256" key="1">
    <source>
        <dbReference type="ARBA" id="ARBA00004123"/>
    </source>
</evidence>
<keyword evidence="6" id="KW-1185">Reference proteome</keyword>
<feature type="domain" description="RanBD1" evidence="4">
    <location>
        <begin position="210"/>
        <end position="304"/>
    </location>
</feature>
<evidence type="ECO:0000256" key="3">
    <source>
        <dbReference type="SAM" id="MobiDB-lite"/>
    </source>
</evidence>
<evidence type="ECO:0000259" key="4">
    <source>
        <dbReference type="PROSITE" id="PS50196"/>
    </source>
</evidence>